<evidence type="ECO:0000256" key="5">
    <source>
        <dbReference type="ARBA" id="ARBA00012461"/>
    </source>
</evidence>
<dbReference type="CDD" id="cd05254">
    <property type="entry name" value="dTDP_HR_like_SDR_e"/>
    <property type="match status" value="1"/>
</dbReference>
<feature type="non-terminal residue" evidence="17">
    <location>
        <position position="1"/>
    </location>
</feature>
<dbReference type="InterPro" id="IPR029903">
    <property type="entry name" value="RmlD-like-bd"/>
</dbReference>
<dbReference type="Proteomes" id="UP000677054">
    <property type="component" value="Unassembled WGS sequence"/>
</dbReference>
<dbReference type="GO" id="GO:0006556">
    <property type="term" value="P:S-adenosylmethionine biosynthetic process"/>
    <property type="evidence" value="ECO:0007669"/>
    <property type="project" value="UniProtKB-UniPathway"/>
</dbReference>
<dbReference type="Pfam" id="PF04321">
    <property type="entry name" value="RmlD_sub_bind"/>
    <property type="match status" value="1"/>
</dbReference>
<evidence type="ECO:0000256" key="14">
    <source>
        <dbReference type="ARBA" id="ARBA00049336"/>
    </source>
</evidence>
<feature type="domain" description="Nucleotidyl transferase" evidence="15">
    <location>
        <begin position="284"/>
        <end position="513"/>
    </location>
</feature>
<evidence type="ECO:0000256" key="10">
    <source>
        <dbReference type="ARBA" id="ARBA00022842"/>
    </source>
</evidence>
<dbReference type="GO" id="GO:0046872">
    <property type="term" value="F:metal ion binding"/>
    <property type="evidence" value="ECO:0007669"/>
    <property type="project" value="UniProtKB-KW"/>
</dbReference>
<dbReference type="NCBIfam" id="TIGR01221">
    <property type="entry name" value="rmlC"/>
    <property type="match status" value="1"/>
</dbReference>
<evidence type="ECO:0000259" key="16">
    <source>
        <dbReference type="Pfam" id="PF04321"/>
    </source>
</evidence>
<evidence type="ECO:0000256" key="8">
    <source>
        <dbReference type="ARBA" id="ARBA00022695"/>
    </source>
</evidence>
<keyword evidence="10" id="KW-0460">Magnesium</keyword>
<accession>A0A7R9FRH5</accession>
<evidence type="ECO:0000256" key="12">
    <source>
        <dbReference type="ARBA" id="ARBA00045998"/>
    </source>
</evidence>
<comment type="similarity">
    <text evidence="3">Belongs to the dTDP-4-dehydrorhamnose reductase family. MAT2B subfamily.</text>
</comment>
<dbReference type="InterPro" id="IPR029044">
    <property type="entry name" value="Nucleotide-diphossugar_trans"/>
</dbReference>
<dbReference type="CDD" id="cd02538">
    <property type="entry name" value="G1P_TT_short"/>
    <property type="match status" value="1"/>
</dbReference>
<dbReference type="InterPro" id="IPR000888">
    <property type="entry name" value="RmlC-like"/>
</dbReference>
<keyword evidence="9" id="KW-0479">Metal-binding</keyword>
<dbReference type="InterPro" id="IPR014710">
    <property type="entry name" value="RmlC-like_jellyroll"/>
</dbReference>
<proteinExistence type="inferred from homology"/>
<comment type="function">
    <text evidence="12">Regulatory subunit of S-adenosylmethionine synthetase 2, an enzyme that catalyzes the formation of S-adenosylmethionine from methionine and ATP. Regulates MAT2A catalytic activity by changing its kinetic properties, increasing its affinity for L-methionine. Can bind NADP (in vitro).</text>
</comment>
<dbReference type="PANTHER" id="PTHR43532:SF1">
    <property type="entry name" value="GLUCOSE-1-PHOSPHATE THYMIDYLYLTRANSFERASE 1"/>
    <property type="match status" value="1"/>
</dbReference>
<comment type="pathway">
    <text evidence="2">Amino-acid biosynthesis; S-adenosyl-L-methionine biosynthesis; S-adenosyl-L-methionine from L-methionine: step 1/1.</text>
</comment>
<dbReference type="SUPFAM" id="SSF53448">
    <property type="entry name" value="Nucleotide-diphospho-sugar transferases"/>
    <property type="match status" value="1"/>
</dbReference>
<dbReference type="AlphaFoldDB" id="A0A7R9FRH5"/>
<dbReference type="Gene3D" id="3.90.25.10">
    <property type="entry name" value="UDP-galactose 4-epimerase, domain 1"/>
    <property type="match status" value="1"/>
</dbReference>
<evidence type="ECO:0000256" key="9">
    <source>
        <dbReference type="ARBA" id="ARBA00022723"/>
    </source>
</evidence>
<dbReference type="NCBIfam" id="TIGR01207">
    <property type="entry name" value="rmlA"/>
    <property type="match status" value="1"/>
</dbReference>
<evidence type="ECO:0000256" key="4">
    <source>
        <dbReference type="ARBA" id="ARBA00010480"/>
    </source>
</evidence>
<dbReference type="UniPathway" id="UPA00315">
    <property type="reaction ID" value="UER00080"/>
</dbReference>
<evidence type="ECO:0000256" key="2">
    <source>
        <dbReference type="ARBA" id="ARBA00005224"/>
    </source>
</evidence>
<dbReference type="PANTHER" id="PTHR43532">
    <property type="entry name" value="GLUCOSE-1-PHOSPHATE THYMIDYLYLTRANSFERASE"/>
    <property type="match status" value="1"/>
</dbReference>
<dbReference type="SUPFAM" id="SSF51182">
    <property type="entry name" value="RmlC-like cupins"/>
    <property type="match status" value="1"/>
</dbReference>
<dbReference type="SUPFAM" id="SSF51735">
    <property type="entry name" value="NAD(P)-binding Rossmann-fold domains"/>
    <property type="match status" value="1"/>
</dbReference>
<keyword evidence="8" id="KW-0548">Nucleotidyltransferase</keyword>
<dbReference type="OrthoDB" id="8300018at2759"/>
<feature type="non-terminal residue" evidence="17">
    <location>
        <position position="734"/>
    </location>
</feature>
<evidence type="ECO:0000313" key="18">
    <source>
        <dbReference type="Proteomes" id="UP000677054"/>
    </source>
</evidence>
<dbReference type="NCBIfam" id="TIGR01214">
    <property type="entry name" value="rmlD"/>
    <property type="match status" value="1"/>
</dbReference>
<dbReference type="InterPro" id="IPR005907">
    <property type="entry name" value="G1P_thy_trans_s"/>
</dbReference>
<dbReference type="InterPro" id="IPR036291">
    <property type="entry name" value="NAD(P)-bd_dom_sf"/>
</dbReference>
<sequence length="734" mass="80913">KNGQVGWELQRSLAPLGEVIALDLQSQPLCGDLSDLAGLAQTIRTVAPDVIVNAAAHTAVDKAESEPEYAHTLNASAVEVMAKEAKRLDAWLVHYSTDYVFDGTGNQPRQETDATAPLSVYGKSKLAGEATILASGCKHLIFRTSWVYGARGNNFAKTMLKLAKEREVLKVINDQIGAPTGADLLADVTAHAIRTALQNEKVSGLYHLVAGGETSWHGYAKFVIEYARQAGVDIKVASEAIEAVPTTSFPTPASRPLNSRLNTQKLQSTFGLRLPDWQSGVTRGSGTRLHPVTRVVSKQLLPIYDKPMIYYPLSTLMLGGIKDILIISTPQDTPRFQQLLGDGSDWGLNLQYAVQPSPDGLAQAFIIGKDFIGNDPSALVLGDNIFYGHDLHKQLEQAALQKTGATVFAYHVNDPERYGVVDFDKQGKATSLEEKPAKPKSNYAVTGLYFYDNQVIDMAANLKPSPRGELEITDLNRIYLEQKQLNVEIMGRGYAWLDTGTHESLIEASNFIQTIEHRQGLKVCCPEEIAYRKGLINAEQLEKLAQPLAKNGYGQYLMRLLKEVIIVEPKVFGDDRGFFFESFSQKLFEEAIGRSVQFVQDNHSKSAKNVLRGLHYQIQQPQGKLVRVTQGAVLDVAVDIRKSSPTFGQHVACELSAENKRQMWVPEGFAHGFLVLSDTAEFLYKTTDYYAPAHERSIIWNDPTIAIQWPSTSTPLLSGKDSQAKLLADADHFA</sequence>
<organism evidence="17">
    <name type="scientific">Darwinula stevensoni</name>
    <dbReference type="NCBI Taxonomy" id="69355"/>
    <lineage>
        <taxon>Eukaryota</taxon>
        <taxon>Metazoa</taxon>
        <taxon>Ecdysozoa</taxon>
        <taxon>Arthropoda</taxon>
        <taxon>Crustacea</taxon>
        <taxon>Oligostraca</taxon>
        <taxon>Ostracoda</taxon>
        <taxon>Podocopa</taxon>
        <taxon>Podocopida</taxon>
        <taxon>Darwinulocopina</taxon>
        <taxon>Darwinuloidea</taxon>
        <taxon>Darwinulidae</taxon>
        <taxon>Darwinula</taxon>
    </lineage>
</organism>
<evidence type="ECO:0000256" key="11">
    <source>
        <dbReference type="ARBA" id="ARBA00029977"/>
    </source>
</evidence>
<evidence type="ECO:0000256" key="1">
    <source>
        <dbReference type="ARBA" id="ARBA00001946"/>
    </source>
</evidence>
<dbReference type="Gene3D" id="2.60.120.10">
    <property type="entry name" value="Jelly Rolls"/>
    <property type="match status" value="1"/>
</dbReference>
<name>A0A7R9FRH5_9CRUS</name>
<dbReference type="EC" id="2.7.7.24" evidence="5"/>
<keyword evidence="18" id="KW-1185">Reference proteome</keyword>
<dbReference type="Pfam" id="PF00483">
    <property type="entry name" value="NTP_transferase"/>
    <property type="match status" value="1"/>
</dbReference>
<evidence type="ECO:0000259" key="15">
    <source>
        <dbReference type="Pfam" id="PF00483"/>
    </source>
</evidence>
<dbReference type="GO" id="GO:0008830">
    <property type="term" value="F:dTDP-4-dehydrorhamnose 3,5-epimerase activity"/>
    <property type="evidence" value="ECO:0007669"/>
    <property type="project" value="InterPro"/>
</dbReference>
<evidence type="ECO:0000256" key="6">
    <source>
        <dbReference type="ARBA" id="ARBA00021596"/>
    </source>
</evidence>
<keyword evidence="7" id="KW-0808">Transferase</keyword>
<dbReference type="Pfam" id="PF00908">
    <property type="entry name" value="dTDP_sugar_isom"/>
    <property type="match status" value="1"/>
</dbReference>
<dbReference type="Gene3D" id="3.90.550.10">
    <property type="entry name" value="Spore Coat Polysaccharide Biosynthesis Protein SpsA, Chain A"/>
    <property type="match status" value="1"/>
</dbReference>
<comment type="similarity">
    <text evidence="4">Belongs to the glucose-1-phosphate thymidylyltransferase family.</text>
</comment>
<gene>
    <name evidence="17" type="ORF">DSTB1V02_LOCUS11986</name>
</gene>
<reference evidence="17" key="1">
    <citation type="submission" date="2020-11" db="EMBL/GenBank/DDBJ databases">
        <authorList>
            <person name="Tran Van P."/>
        </authorList>
    </citation>
    <scope>NUCLEOTIDE SEQUENCE</scope>
</reference>
<dbReference type="EMBL" id="LR903730">
    <property type="protein sequence ID" value="CAD7252228.1"/>
    <property type="molecule type" value="Genomic_DNA"/>
</dbReference>
<dbReference type="InterPro" id="IPR005835">
    <property type="entry name" value="NTP_transferase_dom"/>
</dbReference>
<dbReference type="GO" id="GO:0008879">
    <property type="term" value="F:glucose-1-phosphate thymidylyltransferase activity"/>
    <property type="evidence" value="ECO:0007669"/>
    <property type="project" value="UniProtKB-EC"/>
</dbReference>
<comment type="subunit">
    <text evidence="13">Heterotrimer; composed of a catalytic MAT2A homodimer that binds one regulatory MAT2B chain. Heterohexamer; composed of a central, catalytic MAT2A homotetramer flanked on either side by a regulatory MAT2B chain. NADP binding increases the affinity for MAT2A.</text>
</comment>
<dbReference type="InterPro" id="IPR011051">
    <property type="entry name" value="RmlC_Cupin_sf"/>
</dbReference>
<evidence type="ECO:0000313" key="17">
    <source>
        <dbReference type="EMBL" id="CAD7252228.1"/>
    </source>
</evidence>
<comment type="catalytic activity">
    <reaction evidence="14">
        <text>dTTP + alpha-D-glucose 1-phosphate + H(+) = dTDP-alpha-D-glucose + diphosphate</text>
        <dbReference type="Rhea" id="RHEA:15225"/>
        <dbReference type="ChEBI" id="CHEBI:15378"/>
        <dbReference type="ChEBI" id="CHEBI:33019"/>
        <dbReference type="ChEBI" id="CHEBI:37568"/>
        <dbReference type="ChEBI" id="CHEBI:57477"/>
        <dbReference type="ChEBI" id="CHEBI:58601"/>
        <dbReference type="EC" id="2.7.7.24"/>
    </reaction>
</comment>
<evidence type="ECO:0000256" key="7">
    <source>
        <dbReference type="ARBA" id="ARBA00022679"/>
    </source>
</evidence>
<dbReference type="CDD" id="cd00438">
    <property type="entry name" value="cupin_RmlC"/>
    <property type="match status" value="1"/>
</dbReference>
<protein>
    <recommendedName>
        <fullName evidence="6">Methionine adenosyltransferase 2 subunit beta</fullName>
        <ecNumber evidence="5">2.7.7.24</ecNumber>
    </recommendedName>
    <alternativeName>
        <fullName evidence="11">Methionine adenosyltransferase II beta</fullName>
    </alternativeName>
</protein>
<dbReference type="EMBL" id="CAJPEV010004213">
    <property type="protein sequence ID" value="CAG0901411.1"/>
    <property type="molecule type" value="Genomic_DNA"/>
</dbReference>
<comment type="cofactor">
    <cofactor evidence="1">
        <name>Mg(2+)</name>
        <dbReference type="ChEBI" id="CHEBI:18420"/>
    </cofactor>
</comment>
<dbReference type="NCBIfam" id="NF007440">
    <property type="entry name" value="PRK09987.1"/>
    <property type="match status" value="1"/>
</dbReference>
<dbReference type="FunFam" id="3.90.550.10:FF:000023">
    <property type="entry name" value="Glucose-1-phosphate thymidylyltransferase"/>
    <property type="match status" value="1"/>
</dbReference>
<dbReference type="Gene3D" id="3.40.50.720">
    <property type="entry name" value="NAD(P)-binding Rossmann-like Domain"/>
    <property type="match status" value="1"/>
</dbReference>
<feature type="domain" description="RmlD-like substrate binding" evidence="16">
    <location>
        <begin position="1"/>
        <end position="282"/>
    </location>
</feature>
<evidence type="ECO:0000256" key="3">
    <source>
        <dbReference type="ARBA" id="ARBA00008656"/>
    </source>
</evidence>
<evidence type="ECO:0000256" key="13">
    <source>
        <dbReference type="ARBA" id="ARBA00046786"/>
    </source>
</evidence>
<dbReference type="InterPro" id="IPR005913">
    <property type="entry name" value="dTDP_dehydrorham_reduct"/>
</dbReference>